<dbReference type="Proteomes" id="UP000242770">
    <property type="component" value="Unassembled WGS sequence"/>
</dbReference>
<protein>
    <submittedName>
        <fullName evidence="1">Related to COX11-cytochrome-c oxidase assembly protein</fullName>
    </submittedName>
</protein>
<evidence type="ECO:0000313" key="2">
    <source>
        <dbReference type="EMBL" id="CDW97459.1"/>
    </source>
</evidence>
<evidence type="ECO:0000313" key="1">
    <source>
        <dbReference type="EMBL" id="CDR88068.1"/>
    </source>
</evidence>
<keyword evidence="3" id="KW-1185">Reference proteome</keyword>
<accession>A0A0F7S7Z8</accession>
<dbReference type="InterPro" id="IPR020915">
    <property type="entry name" value="UPF0311"/>
</dbReference>
<organism evidence="2 3">
    <name type="scientific">Sporisorium scitamineum</name>
    <dbReference type="NCBI Taxonomy" id="49012"/>
    <lineage>
        <taxon>Eukaryota</taxon>
        <taxon>Fungi</taxon>
        <taxon>Dikarya</taxon>
        <taxon>Basidiomycota</taxon>
        <taxon>Ustilaginomycotina</taxon>
        <taxon>Ustilaginomycetes</taxon>
        <taxon>Ustilaginales</taxon>
        <taxon>Ustilaginaceae</taxon>
        <taxon>Sporisorium</taxon>
    </lineage>
</organism>
<reference evidence="1" key="3">
    <citation type="submission" date="2014-06" db="EMBL/GenBank/DDBJ databases">
        <authorList>
            <person name="Ju J."/>
            <person name="Zhang J."/>
        </authorList>
    </citation>
    <scope>NUCLEOTIDE SEQUENCE</scope>
    <source>
        <strain evidence="1">SscI8</strain>
    </source>
</reference>
<sequence length="174" mass="19246">MAELSANDWQPVPISLEPIFHLSCPVEKAHVVGDSGEGLRKIVPIPAGGTITSTTVPAFDGAVGMPGGSDYFRIDQFGKTRLDARYFFQLKSGHNLFFQSSGIRFVPETYEDQSAKEKLLAGQDIDPKLYYFSLKLVLECDDPDPKVQDVVNKIVIASAVRHPDRVVYQAYVVQ</sequence>
<evidence type="ECO:0000313" key="3">
    <source>
        <dbReference type="Proteomes" id="UP000242770"/>
    </source>
</evidence>
<gene>
    <name evidence="2" type="primary">SSCI32180.1</name>
    <name evidence="1" type="ORF">SPSC_03654</name>
</gene>
<reference evidence="2" key="1">
    <citation type="submission" date="2014-06" db="EMBL/GenBank/DDBJ databases">
        <authorList>
            <person name="Berkman J.Paul."/>
        </authorList>
    </citation>
    <scope>NUCLEOTIDE SEQUENCE [LARGE SCALE GENOMIC DNA]</scope>
</reference>
<dbReference type="EMBL" id="CCFA01001778">
    <property type="protein sequence ID" value="CDW97459.1"/>
    <property type="molecule type" value="Genomic_DNA"/>
</dbReference>
<reference evidence="3" key="2">
    <citation type="submission" date="2014-06" db="EMBL/GenBank/DDBJ databases">
        <authorList>
            <person name="Berkman P.J."/>
        </authorList>
    </citation>
    <scope>NUCLEOTIDE SEQUENCE [LARGE SCALE GENOMIC DNA]</scope>
</reference>
<dbReference type="PANTHER" id="PTHR37315:SF1">
    <property type="entry name" value="UPF0311 PROTEIN BLR7842"/>
    <property type="match status" value="1"/>
</dbReference>
<dbReference type="Pfam" id="PF11578">
    <property type="entry name" value="DUF3237"/>
    <property type="match status" value="1"/>
</dbReference>
<dbReference type="Gene3D" id="2.40.160.20">
    <property type="match status" value="1"/>
</dbReference>
<dbReference type="STRING" id="49012.A0A0F7S7Z8"/>
<dbReference type="EMBL" id="LK056669">
    <property type="protein sequence ID" value="CDR88068.1"/>
    <property type="molecule type" value="Genomic_DNA"/>
</dbReference>
<dbReference type="OrthoDB" id="2544694at2759"/>
<name>A0A0F7S7Z8_9BASI</name>
<dbReference type="AlphaFoldDB" id="A0A0F7S7Z8"/>
<dbReference type="PANTHER" id="PTHR37315">
    <property type="entry name" value="UPF0311 PROTEIN BLR7842"/>
    <property type="match status" value="1"/>
</dbReference>
<proteinExistence type="predicted"/>